<organism evidence="2 3">
    <name type="scientific">Cohnella pontilimi</name>
    <dbReference type="NCBI Taxonomy" id="2564100"/>
    <lineage>
        <taxon>Bacteria</taxon>
        <taxon>Bacillati</taxon>
        <taxon>Bacillota</taxon>
        <taxon>Bacilli</taxon>
        <taxon>Bacillales</taxon>
        <taxon>Paenibacillaceae</taxon>
        <taxon>Cohnella</taxon>
    </lineage>
</organism>
<accession>A0A4U0FEY7</accession>
<dbReference type="EMBL" id="SUPK01000002">
    <property type="protein sequence ID" value="TJY43513.1"/>
    <property type="molecule type" value="Genomic_DNA"/>
</dbReference>
<evidence type="ECO:0000313" key="3">
    <source>
        <dbReference type="Proteomes" id="UP000309673"/>
    </source>
</evidence>
<name>A0A4U0FEY7_9BACL</name>
<dbReference type="Pfam" id="PF06949">
    <property type="entry name" value="DUF1292"/>
    <property type="match status" value="1"/>
</dbReference>
<dbReference type="AlphaFoldDB" id="A0A4U0FEY7"/>
<dbReference type="OrthoDB" id="2990381at2"/>
<sequence>MSQDAHRQNPEPGSLKDSYGPFVELTGDGDITVTYRIEAELAIDGRLYAILQSESMRDEGDIEVFRVDRDAQGSLHLETVEDDEEWERAAEAFDDLQFGSDERP</sequence>
<feature type="region of interest" description="Disordered" evidence="1">
    <location>
        <begin position="1"/>
        <end position="21"/>
    </location>
</feature>
<dbReference type="RefSeq" id="WP_136776875.1">
    <property type="nucleotide sequence ID" value="NZ_SUPK01000002.1"/>
</dbReference>
<protein>
    <submittedName>
        <fullName evidence="2">DUF1292 domain-containing protein</fullName>
    </submittedName>
</protein>
<reference evidence="2 3" key="1">
    <citation type="submission" date="2019-04" db="EMBL/GenBank/DDBJ databases">
        <title>Cohnella sp. nov., isolated from soil.</title>
        <authorList>
            <person name="Kim W."/>
        </authorList>
    </citation>
    <scope>NUCLEOTIDE SEQUENCE [LARGE SCALE GENOMIC DNA]</scope>
    <source>
        <strain evidence="2 3">CAU 1483</strain>
    </source>
</reference>
<gene>
    <name evidence="2" type="ORF">E5161_06445</name>
</gene>
<evidence type="ECO:0000256" key="1">
    <source>
        <dbReference type="SAM" id="MobiDB-lite"/>
    </source>
</evidence>
<keyword evidence="3" id="KW-1185">Reference proteome</keyword>
<dbReference type="InterPro" id="IPR009711">
    <property type="entry name" value="UPF0473"/>
</dbReference>
<proteinExistence type="predicted"/>
<comment type="caution">
    <text evidence="2">The sequence shown here is derived from an EMBL/GenBank/DDBJ whole genome shotgun (WGS) entry which is preliminary data.</text>
</comment>
<dbReference type="Proteomes" id="UP000309673">
    <property type="component" value="Unassembled WGS sequence"/>
</dbReference>
<evidence type="ECO:0000313" key="2">
    <source>
        <dbReference type="EMBL" id="TJY43513.1"/>
    </source>
</evidence>